<gene>
    <name evidence="1" type="ORF">P4R38_13310</name>
</gene>
<organism evidence="1 2">
    <name type="scientific">Luteipulveratus flavus</name>
    <dbReference type="NCBI Taxonomy" id="3031728"/>
    <lineage>
        <taxon>Bacteria</taxon>
        <taxon>Bacillati</taxon>
        <taxon>Actinomycetota</taxon>
        <taxon>Actinomycetes</taxon>
        <taxon>Micrococcales</taxon>
        <taxon>Dermacoccaceae</taxon>
        <taxon>Luteipulveratus</taxon>
    </lineage>
</organism>
<dbReference type="Proteomes" id="UP001528912">
    <property type="component" value="Unassembled WGS sequence"/>
</dbReference>
<protein>
    <recommendedName>
        <fullName evidence="3">RadC-like JAB domain-containing protein</fullName>
    </recommendedName>
</protein>
<dbReference type="EMBL" id="JAROAV010000033">
    <property type="protein sequence ID" value="MDF8265229.1"/>
    <property type="molecule type" value="Genomic_DNA"/>
</dbReference>
<accession>A0ABT6C8H2</accession>
<sequence>MRLDDRPDPCGDRPLDDPDHATAALEAYIGAEEREAGCIFLLLCDEHARLIQPLALTLGGVDHSVEAGAVLPRLAGVLDAAGVRSLVVAVARAGYSAISDSDRAWHQAVIDLAVQAEARLLATYVVTHGDIVRLPEPLPRSA</sequence>
<keyword evidence="2" id="KW-1185">Reference proteome</keyword>
<evidence type="ECO:0000313" key="1">
    <source>
        <dbReference type="EMBL" id="MDF8265229.1"/>
    </source>
</evidence>
<reference evidence="1 2" key="1">
    <citation type="submission" date="2023-03" db="EMBL/GenBank/DDBJ databases">
        <title>YIM 133296 draft genome.</title>
        <authorList>
            <person name="Xiong L."/>
        </authorList>
    </citation>
    <scope>NUCLEOTIDE SEQUENCE [LARGE SCALE GENOMIC DNA]</scope>
    <source>
        <strain evidence="1 2">YIM 133296</strain>
    </source>
</reference>
<evidence type="ECO:0008006" key="3">
    <source>
        <dbReference type="Google" id="ProtNLM"/>
    </source>
</evidence>
<proteinExistence type="predicted"/>
<evidence type="ECO:0000313" key="2">
    <source>
        <dbReference type="Proteomes" id="UP001528912"/>
    </source>
</evidence>
<dbReference type="RefSeq" id="WP_275238679.1">
    <property type="nucleotide sequence ID" value="NZ_JARFJC010000029.1"/>
</dbReference>
<name>A0ABT6C8H2_9MICO</name>
<comment type="caution">
    <text evidence="1">The sequence shown here is derived from an EMBL/GenBank/DDBJ whole genome shotgun (WGS) entry which is preliminary data.</text>
</comment>